<evidence type="ECO:0000256" key="1">
    <source>
        <dbReference type="SAM" id="MobiDB-lite"/>
    </source>
</evidence>
<evidence type="ECO:0000256" key="2">
    <source>
        <dbReference type="SAM" id="Phobius"/>
    </source>
</evidence>
<dbReference type="EMBL" id="AP025591">
    <property type="protein sequence ID" value="BDG03332.1"/>
    <property type="molecule type" value="Genomic_DNA"/>
</dbReference>
<keyword evidence="2" id="KW-1133">Transmembrane helix</keyword>
<feature type="compositionally biased region" description="Basic and acidic residues" evidence="1">
    <location>
        <begin position="343"/>
        <end position="354"/>
    </location>
</feature>
<feature type="compositionally biased region" description="Low complexity" evidence="1">
    <location>
        <begin position="432"/>
        <end position="490"/>
    </location>
</feature>
<dbReference type="InterPro" id="IPR013229">
    <property type="entry name" value="PEGA"/>
</dbReference>
<feature type="region of interest" description="Disordered" evidence="1">
    <location>
        <begin position="343"/>
        <end position="508"/>
    </location>
</feature>
<accession>A0ABN6MQP3</accession>
<protein>
    <recommendedName>
        <fullName evidence="3">PEGA domain-containing protein</fullName>
    </recommendedName>
</protein>
<feature type="compositionally biased region" description="Low complexity" evidence="1">
    <location>
        <begin position="397"/>
        <end position="422"/>
    </location>
</feature>
<evidence type="ECO:0000313" key="5">
    <source>
        <dbReference type="Proteomes" id="UP001162891"/>
    </source>
</evidence>
<feature type="transmembrane region" description="Helical" evidence="2">
    <location>
        <begin position="574"/>
        <end position="596"/>
    </location>
</feature>
<feature type="transmembrane region" description="Helical" evidence="2">
    <location>
        <begin position="508"/>
        <end position="528"/>
    </location>
</feature>
<name>A0ABN6MQP3_9BACT</name>
<evidence type="ECO:0000259" key="3">
    <source>
        <dbReference type="Pfam" id="PF08308"/>
    </source>
</evidence>
<reference evidence="5" key="1">
    <citation type="journal article" date="2022" name="Int. J. Syst. Evol. Microbiol.">
        <title>Anaeromyxobacter oryzae sp. nov., Anaeromyxobacter diazotrophicus sp. nov. and Anaeromyxobacter paludicola sp. nov., isolated from paddy soils.</title>
        <authorList>
            <person name="Itoh H."/>
            <person name="Xu Z."/>
            <person name="Mise K."/>
            <person name="Masuda Y."/>
            <person name="Ushijima N."/>
            <person name="Hayakawa C."/>
            <person name="Shiratori Y."/>
            <person name="Senoo K."/>
        </authorList>
    </citation>
    <scope>NUCLEOTIDE SEQUENCE [LARGE SCALE GENOMIC DNA]</scope>
    <source>
        <strain evidence="5">Red232</strain>
    </source>
</reference>
<dbReference type="Pfam" id="PF08308">
    <property type="entry name" value="PEGA"/>
    <property type="match status" value="1"/>
</dbReference>
<gene>
    <name evidence="4" type="ORF">AMOR_23280</name>
</gene>
<evidence type="ECO:0000313" key="4">
    <source>
        <dbReference type="EMBL" id="BDG03332.1"/>
    </source>
</evidence>
<sequence length="610" mass="62653">MIGRAVAVVAALLVAGEGAAVERLGVMAVGDPPGGPDPDVTELAHQLRAMCRDRVGGVEEVSTMRARLLGQESGATLSELDRAYGGALAVYQSGEFESAYRTLKAIIADLEMLPESDEAYEQWVRALLRLAHAALTLGSQKDMDAALLKLARTDLTVLPDPDQYSPSYRRRFEELKARVRALPRRRLVVTAEGHDGTVFVNGRKMGTTPLALSIPAGTYRIGGASGALRVPTFPVDLEGEDRAVVLDFALADALRVNAGPGLALAPAQRAYGIIRAGAWLGLDRLVVVSRVEEGQAQFLLGSMYDVRRGALLREGSVRMVAGSVPSVNLGALAAFLLTGQNSREVKDRTQDGPREIVPPAVASEAPSRVPPVVTTTPLPQVPPVTASPGSTRAAAQTRPLAATTSSSSSEAPSPRPSPSARAGGEGGLSPIPTATPTVATRTLAATAGAATTASPSPAAPLAAGAGAGTAPGAHPPLTATLATPAATTAFAPPPADLGPRRPTSRHPWMRPAAIGVGIVAVGLAGVAVQQGLTASQSYADARAMLQPDLSLKPGSDGARYQALRDDGGAATRNMYVSAGAAVLLAGAAGVLGWWSFDVDPATGGTLALRF</sequence>
<dbReference type="Proteomes" id="UP001162891">
    <property type="component" value="Chromosome"/>
</dbReference>
<keyword evidence="5" id="KW-1185">Reference proteome</keyword>
<proteinExistence type="predicted"/>
<feature type="domain" description="PEGA" evidence="3">
    <location>
        <begin position="187"/>
        <end position="221"/>
    </location>
</feature>
<keyword evidence="2" id="KW-0812">Transmembrane</keyword>
<organism evidence="4 5">
    <name type="scientific">Anaeromyxobacter oryzae</name>
    <dbReference type="NCBI Taxonomy" id="2918170"/>
    <lineage>
        <taxon>Bacteria</taxon>
        <taxon>Pseudomonadati</taxon>
        <taxon>Myxococcota</taxon>
        <taxon>Myxococcia</taxon>
        <taxon>Myxococcales</taxon>
        <taxon>Cystobacterineae</taxon>
        <taxon>Anaeromyxobacteraceae</taxon>
        <taxon>Anaeromyxobacter</taxon>
    </lineage>
</organism>
<keyword evidence="2" id="KW-0472">Membrane</keyword>
<dbReference type="RefSeq" id="WP_248361251.1">
    <property type="nucleotide sequence ID" value="NZ_AP025591.1"/>
</dbReference>